<dbReference type="InterPro" id="IPR023395">
    <property type="entry name" value="MCP_dom_sf"/>
</dbReference>
<feature type="region of interest" description="Disordered" evidence="6">
    <location>
        <begin position="1"/>
        <end position="45"/>
    </location>
</feature>
<evidence type="ECO:0000256" key="1">
    <source>
        <dbReference type="ARBA" id="ARBA00004141"/>
    </source>
</evidence>
<dbReference type="PANTHER" id="PTHR46181">
    <property type="entry name" value="MITOCHONDRIAL GLYCINE TRANSPORTER"/>
    <property type="match status" value="1"/>
</dbReference>
<evidence type="ECO:0000256" key="2">
    <source>
        <dbReference type="ARBA" id="ARBA00022692"/>
    </source>
</evidence>
<dbReference type="GO" id="GO:0015187">
    <property type="term" value="F:glycine transmembrane transporter activity"/>
    <property type="evidence" value="ECO:0007669"/>
    <property type="project" value="TreeGrafter"/>
</dbReference>
<protein>
    <recommendedName>
        <fullName evidence="8">Mitochondrial carrier protein</fullName>
    </recommendedName>
</protein>
<sequence>MSEHAQNDGTGIATRQQQQRDLHQSPHQRRYSRYNKDDGDDELAYRKSLPPYKLTRRSTQARIDMPVKSSAYLCGLVAGVAQAGVFNPYDRALYLSVKENRSFLSWQNWKAPYSGFFQSIGGRALSSGLYFPLEHYFLHFIRPHAGDDPGRTMTSSSYSHEHFIAGIAAGAANAIVLNPFSAIKYKTWGREISRGMWAEASRMLRKAGLRPFWNGLLPTLYRDVVFGGCYTYLRFRIQDLGHFEQWQANCLAAALATIASGPFNYVRNIQYGTKSQDRALSTWFILKDLWWEAAQQDTLSRRLHFLSTRLRIGWGTCRVALGMSLGHTVYDLLHDYMANTKLFV</sequence>
<evidence type="ECO:0000256" key="5">
    <source>
        <dbReference type="RuleBase" id="RU000488"/>
    </source>
</evidence>
<comment type="similarity">
    <text evidence="5">Belongs to the mitochondrial carrier (TC 2.A.29) family.</text>
</comment>
<feature type="compositionally biased region" description="Polar residues" evidence="6">
    <location>
        <begin position="7"/>
        <end position="17"/>
    </location>
</feature>
<dbReference type="AlphaFoldDB" id="A0A7S3PAN1"/>
<dbReference type="GO" id="GO:1904983">
    <property type="term" value="P:glycine import into mitochondrion"/>
    <property type="evidence" value="ECO:0007669"/>
    <property type="project" value="TreeGrafter"/>
</dbReference>
<evidence type="ECO:0008006" key="8">
    <source>
        <dbReference type="Google" id="ProtNLM"/>
    </source>
</evidence>
<dbReference type="SUPFAM" id="SSF103506">
    <property type="entry name" value="Mitochondrial carrier"/>
    <property type="match status" value="1"/>
</dbReference>
<keyword evidence="3 4" id="KW-0472">Membrane</keyword>
<dbReference type="Gene3D" id="1.50.40.10">
    <property type="entry name" value="Mitochondrial carrier domain"/>
    <property type="match status" value="1"/>
</dbReference>
<keyword evidence="2 4" id="KW-0812">Transmembrane</keyword>
<evidence type="ECO:0000256" key="3">
    <source>
        <dbReference type="ARBA" id="ARBA00023136"/>
    </source>
</evidence>
<reference evidence="7" key="1">
    <citation type="submission" date="2021-01" db="EMBL/GenBank/DDBJ databases">
        <authorList>
            <person name="Corre E."/>
            <person name="Pelletier E."/>
            <person name="Niang G."/>
            <person name="Scheremetjew M."/>
            <person name="Finn R."/>
            <person name="Kale V."/>
            <person name="Holt S."/>
            <person name="Cochrane G."/>
            <person name="Meng A."/>
            <person name="Brown T."/>
            <person name="Cohen L."/>
        </authorList>
    </citation>
    <scope>NUCLEOTIDE SEQUENCE</scope>
    <source>
        <strain evidence="7">CCMP127</strain>
    </source>
</reference>
<accession>A0A7S3PAN1</accession>
<proteinExistence type="inferred from homology"/>
<evidence type="ECO:0000313" key="7">
    <source>
        <dbReference type="EMBL" id="CAE0416418.1"/>
    </source>
</evidence>
<keyword evidence="5" id="KW-0813">Transport</keyword>
<dbReference type="InterPro" id="IPR018108">
    <property type="entry name" value="MCP_transmembrane"/>
</dbReference>
<evidence type="ECO:0000256" key="6">
    <source>
        <dbReference type="SAM" id="MobiDB-lite"/>
    </source>
</evidence>
<evidence type="ECO:0000256" key="4">
    <source>
        <dbReference type="PROSITE-ProRule" id="PRU00282"/>
    </source>
</evidence>
<dbReference type="GO" id="GO:0016020">
    <property type="term" value="C:membrane"/>
    <property type="evidence" value="ECO:0007669"/>
    <property type="project" value="UniProtKB-SubCell"/>
</dbReference>
<dbReference type="PROSITE" id="PS50920">
    <property type="entry name" value="SOLCAR"/>
    <property type="match status" value="1"/>
</dbReference>
<feature type="repeat" description="Solcar" evidence="4">
    <location>
        <begin position="157"/>
        <end position="240"/>
    </location>
</feature>
<name>A0A7S3PAN1_9STRA</name>
<comment type="subcellular location">
    <subcellularLocation>
        <location evidence="1">Membrane</location>
        <topology evidence="1">Multi-pass membrane protein</topology>
    </subcellularLocation>
</comment>
<gene>
    <name evidence="7" type="ORF">ACOF00016_LOCUS13476</name>
</gene>
<dbReference type="PANTHER" id="PTHR46181:SF3">
    <property type="entry name" value="MITOCHONDRIAL GLYCINE TRANSPORTER"/>
    <property type="match status" value="1"/>
</dbReference>
<dbReference type="Pfam" id="PF00153">
    <property type="entry name" value="Mito_carr"/>
    <property type="match status" value="1"/>
</dbReference>
<dbReference type="EMBL" id="HBIM01017498">
    <property type="protein sequence ID" value="CAE0416418.1"/>
    <property type="molecule type" value="Transcribed_RNA"/>
</dbReference>
<dbReference type="GO" id="GO:0005739">
    <property type="term" value="C:mitochondrion"/>
    <property type="evidence" value="ECO:0007669"/>
    <property type="project" value="TreeGrafter"/>
</dbReference>
<organism evidence="7">
    <name type="scientific">Amphora coffeiformis</name>
    <dbReference type="NCBI Taxonomy" id="265554"/>
    <lineage>
        <taxon>Eukaryota</taxon>
        <taxon>Sar</taxon>
        <taxon>Stramenopiles</taxon>
        <taxon>Ochrophyta</taxon>
        <taxon>Bacillariophyta</taxon>
        <taxon>Bacillariophyceae</taxon>
        <taxon>Bacillariophycidae</taxon>
        <taxon>Thalassiophysales</taxon>
        <taxon>Catenulaceae</taxon>
        <taxon>Amphora</taxon>
    </lineage>
</organism>